<reference evidence="2" key="1">
    <citation type="submission" date="2022-11" db="UniProtKB">
        <authorList>
            <consortium name="WormBaseParasite"/>
        </authorList>
    </citation>
    <scope>IDENTIFICATION</scope>
</reference>
<protein>
    <submittedName>
        <fullName evidence="2">Condensin II complex subunit H2 N-terminal domain-containing protein</fullName>
    </submittedName>
</protein>
<accession>A0A914ZGN8</accession>
<evidence type="ECO:0000313" key="2">
    <source>
        <dbReference type="WBParaSite" id="PgB03_g116_t04"/>
    </source>
</evidence>
<dbReference type="AlphaFoldDB" id="A0A914ZGN8"/>
<dbReference type="Proteomes" id="UP000887569">
    <property type="component" value="Unplaced"/>
</dbReference>
<organism evidence="1 2">
    <name type="scientific">Parascaris univalens</name>
    <name type="common">Nematode worm</name>
    <dbReference type="NCBI Taxonomy" id="6257"/>
    <lineage>
        <taxon>Eukaryota</taxon>
        <taxon>Metazoa</taxon>
        <taxon>Ecdysozoa</taxon>
        <taxon>Nematoda</taxon>
        <taxon>Chromadorea</taxon>
        <taxon>Rhabditida</taxon>
        <taxon>Spirurina</taxon>
        <taxon>Ascaridomorpha</taxon>
        <taxon>Ascaridoidea</taxon>
        <taxon>Ascarididae</taxon>
        <taxon>Parascaris</taxon>
    </lineage>
</organism>
<proteinExistence type="predicted"/>
<evidence type="ECO:0000313" key="1">
    <source>
        <dbReference type="Proteomes" id="UP000887569"/>
    </source>
</evidence>
<dbReference type="WBParaSite" id="PgB03_g116_t04">
    <property type="protein sequence ID" value="PgB03_g116_t04"/>
    <property type="gene ID" value="PgB03_g116"/>
</dbReference>
<sequence>MVIGGDNMITTIIISELARQTEVPKYSSFAFHMPFLTRRVSRKYWSILFGLKAERRRRRRFDTRNDVHFLR</sequence>
<name>A0A914ZGN8_PARUN</name>
<keyword evidence="1" id="KW-1185">Reference proteome</keyword>